<evidence type="ECO:0000313" key="2">
    <source>
        <dbReference type="Proteomes" id="UP000594638"/>
    </source>
</evidence>
<organism evidence="1 2">
    <name type="scientific">Olea europaea subsp. europaea</name>
    <dbReference type="NCBI Taxonomy" id="158383"/>
    <lineage>
        <taxon>Eukaryota</taxon>
        <taxon>Viridiplantae</taxon>
        <taxon>Streptophyta</taxon>
        <taxon>Embryophyta</taxon>
        <taxon>Tracheophyta</taxon>
        <taxon>Spermatophyta</taxon>
        <taxon>Magnoliopsida</taxon>
        <taxon>eudicotyledons</taxon>
        <taxon>Gunneridae</taxon>
        <taxon>Pentapetalae</taxon>
        <taxon>asterids</taxon>
        <taxon>lamiids</taxon>
        <taxon>Lamiales</taxon>
        <taxon>Oleaceae</taxon>
        <taxon>Oleeae</taxon>
        <taxon>Olea</taxon>
    </lineage>
</organism>
<sequence length="203" mass="22873">MQKNSSDFTRRAWKILRLALLWAREGGLFRKRLAINLNTLPKYIKSLRHVGRSGDQLIYGERELSFDATPIIHVKMYRPSSWRFKMPHIPCISNPQRLARLGVPEENLSRGSRDLVAYVKNDKSQISELVSAILPAGGGSCDSGDSKAWKREVFEACFGFLTYLLERKINAEITFKGSPRPVTHVAGLPKAANNLTSAMVEML</sequence>
<keyword evidence="2" id="KW-1185">Reference proteome</keyword>
<name>A0A8S0SU03_OLEEU</name>
<proteinExistence type="predicted"/>
<protein>
    <submittedName>
        <fullName evidence="1">Uncharacterized protein</fullName>
    </submittedName>
</protein>
<accession>A0A8S0SU03</accession>
<dbReference type="AlphaFoldDB" id="A0A8S0SU03"/>
<dbReference type="Gramene" id="OE9A077320T1">
    <property type="protein sequence ID" value="OE9A077320C1"/>
    <property type="gene ID" value="OE9A077320"/>
</dbReference>
<gene>
    <name evidence="1" type="ORF">OLEA9_A077320</name>
</gene>
<reference evidence="1 2" key="1">
    <citation type="submission" date="2019-12" db="EMBL/GenBank/DDBJ databases">
        <authorList>
            <person name="Alioto T."/>
            <person name="Alioto T."/>
            <person name="Gomez Garrido J."/>
        </authorList>
    </citation>
    <scope>NUCLEOTIDE SEQUENCE [LARGE SCALE GENOMIC DNA]</scope>
</reference>
<comment type="caution">
    <text evidence="1">The sequence shown here is derived from an EMBL/GenBank/DDBJ whole genome shotgun (WGS) entry which is preliminary data.</text>
</comment>
<dbReference type="EMBL" id="CACTIH010005484">
    <property type="protein sequence ID" value="CAA2994894.1"/>
    <property type="molecule type" value="Genomic_DNA"/>
</dbReference>
<dbReference type="OrthoDB" id="2020519at2759"/>
<evidence type="ECO:0000313" key="1">
    <source>
        <dbReference type="EMBL" id="CAA2994894.1"/>
    </source>
</evidence>
<dbReference type="Proteomes" id="UP000594638">
    <property type="component" value="Unassembled WGS sequence"/>
</dbReference>